<dbReference type="Pfam" id="PF13360">
    <property type="entry name" value="PQQ_2"/>
    <property type="match status" value="2"/>
</dbReference>
<feature type="transmembrane region" description="Helical" evidence="2">
    <location>
        <begin position="12"/>
        <end position="34"/>
    </location>
</feature>
<keyword evidence="2" id="KW-1133">Transmembrane helix</keyword>
<dbReference type="EMBL" id="VCKW01000231">
    <property type="protein sequence ID" value="TMQ91173.1"/>
    <property type="molecule type" value="Genomic_DNA"/>
</dbReference>
<feature type="non-terminal residue" evidence="4">
    <location>
        <position position="473"/>
    </location>
</feature>
<feature type="domain" description="Pyrrolo-quinoline quinone repeat" evidence="3">
    <location>
        <begin position="119"/>
        <end position="257"/>
    </location>
</feature>
<evidence type="ECO:0000313" key="4">
    <source>
        <dbReference type="EMBL" id="TMQ91173.1"/>
    </source>
</evidence>
<evidence type="ECO:0000256" key="2">
    <source>
        <dbReference type="SAM" id="Phobius"/>
    </source>
</evidence>
<evidence type="ECO:0000256" key="1">
    <source>
        <dbReference type="SAM" id="MobiDB-lite"/>
    </source>
</evidence>
<comment type="caution">
    <text evidence="4">The sequence shown here is derived from an EMBL/GenBank/DDBJ whole genome shotgun (WGS) entry which is preliminary data.</text>
</comment>
<organism evidence="4 5">
    <name type="scientific">Actinomadura soli</name>
    <dbReference type="NCBI Taxonomy" id="2508997"/>
    <lineage>
        <taxon>Bacteria</taxon>
        <taxon>Bacillati</taxon>
        <taxon>Actinomycetota</taxon>
        <taxon>Actinomycetes</taxon>
        <taxon>Streptosporangiales</taxon>
        <taxon>Thermomonosporaceae</taxon>
        <taxon>Actinomadura</taxon>
    </lineage>
</organism>
<dbReference type="InterPro" id="IPR002372">
    <property type="entry name" value="PQQ_rpt_dom"/>
</dbReference>
<dbReference type="PANTHER" id="PTHR34512">
    <property type="entry name" value="CELL SURFACE PROTEIN"/>
    <property type="match status" value="1"/>
</dbReference>
<keyword evidence="2" id="KW-0472">Membrane</keyword>
<accession>A0A5C4J3A4</accession>
<dbReference type="PANTHER" id="PTHR34512:SF30">
    <property type="entry name" value="OUTER MEMBRANE PROTEIN ASSEMBLY FACTOR BAMB"/>
    <property type="match status" value="1"/>
</dbReference>
<evidence type="ECO:0000313" key="5">
    <source>
        <dbReference type="Proteomes" id="UP000309174"/>
    </source>
</evidence>
<feature type="transmembrane region" description="Helical" evidence="2">
    <location>
        <begin position="89"/>
        <end position="107"/>
    </location>
</feature>
<feature type="domain" description="Pyrrolo-quinoline quinone repeat" evidence="3">
    <location>
        <begin position="295"/>
        <end position="463"/>
    </location>
</feature>
<gene>
    <name evidence="4" type="ORF">ETD83_32180</name>
</gene>
<protein>
    <recommendedName>
        <fullName evidence="3">Pyrrolo-quinoline quinone repeat domain-containing protein</fullName>
    </recommendedName>
</protein>
<keyword evidence="5" id="KW-1185">Reference proteome</keyword>
<dbReference type="Gene3D" id="2.130.10.10">
    <property type="entry name" value="YVTN repeat-like/Quinoprotein amine dehydrogenase"/>
    <property type="match status" value="2"/>
</dbReference>
<sequence length="473" mass="50667">MTRAKTAGRPVRITWMAIGLAAAALCGVLLPLLVRDFIVLGTEAGGSCGTRRGPCPNHWGLIFALSFFPLMLLIPLACYALYKARRSAWIAGLVAAVVCLYPGWLFFDVLHGPTLKFTWSAPHDRGSDTDTEGVWSSGDVVVRAKFDGVTAYAARTGRQSWNSTLPRRDTLCAMSRTAESGVGLIAHEPGSGQCGSIQAIDTATGKQLWSRTLPTGEPVLEKEADALAIAGTAGAYRTSDTVEGFGLRDGRTLWRADRTSPGCSFGWLAGTSAQILLGERCTRTDPGVRTIGFSQLVRAFDPATGRELWKTDLQVIGNATVDLVSAAPLVLAVRESDTRGKKSLMALDAQGRVTATIPTDDPDRMIETSNQTTSAAIPSRKITIAGGTLVAVTRADRGGYALAGYRLADGRHLWTSEKSRNAIEAITFDGKNVLTLTSRITTLQLRSIDPSTGKERTSSVVPSRWNDSRPTLL</sequence>
<proteinExistence type="predicted"/>
<dbReference type="AlphaFoldDB" id="A0A5C4J3A4"/>
<dbReference type="SUPFAM" id="SSF50998">
    <property type="entry name" value="Quinoprotein alcohol dehydrogenase-like"/>
    <property type="match status" value="1"/>
</dbReference>
<evidence type="ECO:0000259" key="3">
    <source>
        <dbReference type="Pfam" id="PF13360"/>
    </source>
</evidence>
<feature type="region of interest" description="Disordered" evidence="1">
    <location>
        <begin position="449"/>
        <end position="473"/>
    </location>
</feature>
<dbReference type="InterPro" id="IPR011047">
    <property type="entry name" value="Quinoprotein_ADH-like_sf"/>
</dbReference>
<keyword evidence="2" id="KW-0812">Transmembrane</keyword>
<reference evidence="4 5" key="1">
    <citation type="submission" date="2019-05" db="EMBL/GenBank/DDBJ databases">
        <title>Draft genome sequence of Actinomadura sp. 14C53.</title>
        <authorList>
            <person name="Saricaoglu S."/>
            <person name="Isik K."/>
        </authorList>
    </citation>
    <scope>NUCLEOTIDE SEQUENCE [LARGE SCALE GENOMIC DNA]</scope>
    <source>
        <strain evidence="4 5">14C53</strain>
    </source>
</reference>
<dbReference type="Proteomes" id="UP000309174">
    <property type="component" value="Unassembled WGS sequence"/>
</dbReference>
<dbReference type="OrthoDB" id="3450622at2"/>
<name>A0A5C4J3A4_9ACTN</name>
<dbReference type="InterPro" id="IPR015943">
    <property type="entry name" value="WD40/YVTN_repeat-like_dom_sf"/>
</dbReference>
<feature type="transmembrane region" description="Helical" evidence="2">
    <location>
        <begin position="59"/>
        <end position="82"/>
    </location>
</feature>